<name>A0A9P5VHM5_9FUNG</name>
<dbReference type="EMBL" id="JAAAUY010001070">
    <property type="protein sequence ID" value="KAF9324543.1"/>
    <property type="molecule type" value="Genomic_DNA"/>
</dbReference>
<keyword evidence="2" id="KW-1185">Reference proteome</keyword>
<dbReference type="AlphaFoldDB" id="A0A9P5VHM5"/>
<reference evidence="1" key="1">
    <citation type="journal article" date="2020" name="Fungal Divers.">
        <title>Resolving the Mortierellaceae phylogeny through synthesis of multi-gene phylogenetics and phylogenomics.</title>
        <authorList>
            <person name="Vandepol N."/>
            <person name="Liber J."/>
            <person name="Desiro A."/>
            <person name="Na H."/>
            <person name="Kennedy M."/>
            <person name="Barry K."/>
            <person name="Grigoriev I.V."/>
            <person name="Miller A.N."/>
            <person name="O'Donnell K."/>
            <person name="Stajich J.E."/>
            <person name="Bonito G."/>
        </authorList>
    </citation>
    <scope>NUCLEOTIDE SEQUENCE</scope>
    <source>
        <strain evidence="1">NVP1</strain>
    </source>
</reference>
<evidence type="ECO:0000313" key="1">
    <source>
        <dbReference type="EMBL" id="KAF9324543.1"/>
    </source>
</evidence>
<proteinExistence type="predicted"/>
<comment type="caution">
    <text evidence="1">The sequence shown here is derived from an EMBL/GenBank/DDBJ whole genome shotgun (WGS) entry which is preliminary data.</text>
</comment>
<accession>A0A9P5VHM5</accession>
<evidence type="ECO:0000313" key="2">
    <source>
        <dbReference type="Proteomes" id="UP000696485"/>
    </source>
</evidence>
<sequence length="70" mass="7800">MALDRLETCSDLVKFVATTIAVDEPLKQAGKDDKTKPWLCCKQLRYFEVRFSGMIPIDPTAPDAKKAGKV</sequence>
<protein>
    <submittedName>
        <fullName evidence="1">Uncharacterized protein</fullName>
    </submittedName>
</protein>
<organism evidence="1 2">
    <name type="scientific">Podila minutissima</name>
    <dbReference type="NCBI Taxonomy" id="64525"/>
    <lineage>
        <taxon>Eukaryota</taxon>
        <taxon>Fungi</taxon>
        <taxon>Fungi incertae sedis</taxon>
        <taxon>Mucoromycota</taxon>
        <taxon>Mortierellomycotina</taxon>
        <taxon>Mortierellomycetes</taxon>
        <taxon>Mortierellales</taxon>
        <taxon>Mortierellaceae</taxon>
        <taxon>Podila</taxon>
    </lineage>
</organism>
<gene>
    <name evidence="1" type="ORF">BG006_000438</name>
</gene>
<dbReference type="Proteomes" id="UP000696485">
    <property type="component" value="Unassembled WGS sequence"/>
</dbReference>